<dbReference type="GO" id="GO:0004300">
    <property type="term" value="F:enoyl-CoA hydratase activity"/>
    <property type="evidence" value="ECO:0007669"/>
    <property type="project" value="UniProtKB-EC"/>
</dbReference>
<dbReference type="EMBL" id="MDSU01000018">
    <property type="protein sequence ID" value="OSS41252.1"/>
    <property type="molecule type" value="Genomic_DNA"/>
</dbReference>
<protein>
    <submittedName>
        <fullName evidence="2">Enoyl-CoA hydratase</fullName>
        <ecNumber evidence="2">4.2.1.17</ecNumber>
    </submittedName>
</protein>
<organism evidence="2 3">
    <name type="scientific">Desulfurella amilsii</name>
    <dbReference type="NCBI Taxonomy" id="1562698"/>
    <lineage>
        <taxon>Bacteria</taxon>
        <taxon>Pseudomonadati</taxon>
        <taxon>Campylobacterota</taxon>
        <taxon>Desulfurellia</taxon>
        <taxon>Desulfurellales</taxon>
        <taxon>Desulfurellaceae</taxon>
        <taxon>Desulfurella</taxon>
    </lineage>
</organism>
<gene>
    <name evidence="2" type="ORF">DESAMIL20_805</name>
</gene>
<evidence type="ECO:0000313" key="3">
    <source>
        <dbReference type="Proteomes" id="UP000194141"/>
    </source>
</evidence>
<dbReference type="GO" id="GO:0008300">
    <property type="term" value="P:isoprenoid catabolic process"/>
    <property type="evidence" value="ECO:0007669"/>
    <property type="project" value="TreeGrafter"/>
</dbReference>
<comment type="caution">
    <text evidence="2">The sequence shown here is derived from an EMBL/GenBank/DDBJ whole genome shotgun (WGS) entry which is preliminary data.</text>
</comment>
<keyword evidence="2" id="KW-0456">Lyase</keyword>
<dbReference type="PANTHER" id="PTHR42964:SF1">
    <property type="entry name" value="POLYKETIDE BIOSYNTHESIS ENOYL-COA HYDRATASE PKSH-RELATED"/>
    <property type="match status" value="1"/>
</dbReference>
<dbReference type="CDD" id="cd06558">
    <property type="entry name" value="crotonase-like"/>
    <property type="match status" value="1"/>
</dbReference>
<dbReference type="STRING" id="1562698.DESAMIL20_805"/>
<dbReference type="EC" id="4.2.1.17" evidence="2"/>
<dbReference type="InterPro" id="IPR029045">
    <property type="entry name" value="ClpP/crotonase-like_dom_sf"/>
</dbReference>
<proteinExistence type="inferred from homology"/>
<sequence length="257" mass="29086">MPAFKNIIYTEEDNITWIQFNRPNKLNAFTREMWEELYQSLELAKGNKTTLVVVTGTGKAFSAGDDIPSMYKFKTKEESLNFFSILEKPFESLLDFEKPLIGMVNGLAYGGGCELLFFMDIIVAGKDSKFALPETKLGLIPPGALSVGYNVLGIKQINRLALTGEAIDVYEAQRIGLVDYIVEPDKLKDKTLEITRKILSNSKQPMQFIKRLSNKRRIKVELANMIEKLAAFSIEEESKQRMGAFINKKNETSDIFC</sequence>
<name>A0A1X4XUP5_9BACT</name>
<dbReference type="RefSeq" id="WP_086033528.1">
    <property type="nucleotide sequence ID" value="NZ_MDSU01000018.1"/>
</dbReference>
<dbReference type="Pfam" id="PF00378">
    <property type="entry name" value="ECH_1"/>
    <property type="match status" value="1"/>
</dbReference>
<accession>A0A1X4XUP5</accession>
<dbReference type="InterPro" id="IPR001753">
    <property type="entry name" value="Enoyl-CoA_hydra/iso"/>
</dbReference>
<dbReference type="OrthoDB" id="5365311at2"/>
<dbReference type="Proteomes" id="UP000194141">
    <property type="component" value="Unassembled WGS sequence"/>
</dbReference>
<dbReference type="Gene3D" id="3.90.226.10">
    <property type="entry name" value="2-enoyl-CoA Hydratase, Chain A, domain 1"/>
    <property type="match status" value="1"/>
</dbReference>
<dbReference type="InterPro" id="IPR051683">
    <property type="entry name" value="Enoyl-CoA_Hydratase/Isomerase"/>
</dbReference>
<dbReference type="SUPFAM" id="SSF52096">
    <property type="entry name" value="ClpP/crotonase"/>
    <property type="match status" value="1"/>
</dbReference>
<dbReference type="AlphaFoldDB" id="A0A1X4XUP5"/>
<evidence type="ECO:0000256" key="1">
    <source>
        <dbReference type="ARBA" id="ARBA00005254"/>
    </source>
</evidence>
<dbReference type="PANTHER" id="PTHR42964">
    <property type="entry name" value="ENOYL-COA HYDRATASE"/>
    <property type="match status" value="1"/>
</dbReference>
<keyword evidence="3" id="KW-1185">Reference proteome</keyword>
<reference evidence="2 3" key="1">
    <citation type="journal article" date="2017" name="Front. Microbiol.">
        <title>Genome Sequence of Desulfurella amilsii Strain TR1 and Comparative Genomics of Desulfurellaceae Family.</title>
        <authorList>
            <person name="Florentino A.P."/>
            <person name="Stams A.J."/>
            <person name="Sanchez-Andrea I."/>
        </authorList>
    </citation>
    <scope>NUCLEOTIDE SEQUENCE [LARGE SCALE GENOMIC DNA]</scope>
    <source>
        <strain evidence="2 3">TR1</strain>
    </source>
</reference>
<evidence type="ECO:0000313" key="2">
    <source>
        <dbReference type="EMBL" id="OSS41252.1"/>
    </source>
</evidence>
<comment type="similarity">
    <text evidence="1">Belongs to the enoyl-CoA hydratase/isomerase family.</text>
</comment>